<keyword evidence="5" id="KW-1185">Reference proteome</keyword>
<feature type="binding site" evidence="2">
    <location>
        <position position="100"/>
    </location>
    <ligand>
        <name>Mn(2+)</name>
        <dbReference type="ChEBI" id="CHEBI:29035"/>
        <label>2</label>
    </ligand>
</feature>
<proteinExistence type="predicted"/>
<dbReference type="InterPro" id="IPR002933">
    <property type="entry name" value="Peptidase_M20"/>
</dbReference>
<dbReference type="GO" id="GO:0019877">
    <property type="term" value="P:diaminopimelate biosynthetic process"/>
    <property type="evidence" value="ECO:0007669"/>
    <property type="project" value="UniProtKB-ARBA"/>
</dbReference>
<feature type="binding site" evidence="2">
    <location>
        <position position="136"/>
    </location>
    <ligand>
        <name>Mn(2+)</name>
        <dbReference type="ChEBI" id="CHEBI:29035"/>
        <label>2</label>
    </ligand>
</feature>
<dbReference type="CDD" id="cd03886">
    <property type="entry name" value="M20_Acy1"/>
    <property type="match status" value="1"/>
</dbReference>
<organism evidence="4 5">
    <name type="scientific">Sediminivirga luteola</name>
    <dbReference type="NCBI Taxonomy" id="1774748"/>
    <lineage>
        <taxon>Bacteria</taxon>
        <taxon>Bacillati</taxon>
        <taxon>Actinomycetota</taxon>
        <taxon>Actinomycetes</taxon>
        <taxon>Micrococcales</taxon>
        <taxon>Brevibacteriaceae</taxon>
        <taxon>Sediminivirga</taxon>
    </lineage>
</organism>
<keyword evidence="2" id="KW-0479">Metal-binding</keyword>
<keyword evidence="1" id="KW-0378">Hydrolase</keyword>
<comment type="caution">
    <text evidence="4">The sequence shown here is derived from an EMBL/GenBank/DDBJ whole genome shotgun (WGS) entry which is preliminary data.</text>
</comment>
<feature type="domain" description="Peptidase M20 dimerisation" evidence="3">
    <location>
        <begin position="183"/>
        <end position="279"/>
    </location>
</feature>
<dbReference type="PANTHER" id="PTHR11014:SF63">
    <property type="entry name" value="METALLOPEPTIDASE, PUTATIVE (AFU_ORTHOLOGUE AFUA_6G09600)-RELATED"/>
    <property type="match status" value="1"/>
</dbReference>
<keyword evidence="2" id="KW-0464">Manganese</keyword>
<evidence type="ECO:0000259" key="3">
    <source>
        <dbReference type="Pfam" id="PF07687"/>
    </source>
</evidence>
<accession>A0A8J2TW78</accession>
<dbReference type="Gene3D" id="3.40.630.10">
    <property type="entry name" value="Zn peptidases"/>
    <property type="match status" value="1"/>
</dbReference>
<dbReference type="InterPro" id="IPR036264">
    <property type="entry name" value="Bact_exopeptidase_dim_dom"/>
</dbReference>
<evidence type="ECO:0000313" key="5">
    <source>
        <dbReference type="Proteomes" id="UP000616114"/>
    </source>
</evidence>
<dbReference type="Pfam" id="PF01546">
    <property type="entry name" value="Peptidase_M20"/>
    <property type="match status" value="1"/>
</dbReference>
<sequence length="394" mass="41511">MSLTQDAQTLAPELTALRHELHQIPEIGLQLPQTQAAILRALEGLPLRIVTGTSTTSVVAVLEGARPGPVVLLRGDMDALPVAENTGLDFAATNGNMHACGHDLHVTGLVGAAKLLSGRRAELAGSVVFMFQPGEEGFAGARYMLEEGLLEVAGQKPVAAYGLHVFPGPLGQFEYRPGPLMAGANELTITVRGRGGHGSRPQDAVDPVAPLVAIASELQTMVTRRFDVFDPVVLTITRLRAGEAHNVIPDSASLGATVRTLSAESTRRMEEEATRLATSIAAGFGASAEVDFAVNYPVTVNDAAETAWAAEQLGEEFGADKLVPLVNPMMGSEDFSFVLQEVPGTFMFMGASPAGLDPENLAWNHSPEVVFDDAALPIQAAALARLAIERLARG</sequence>
<evidence type="ECO:0000256" key="2">
    <source>
        <dbReference type="PIRSR" id="PIRSR005962-1"/>
    </source>
</evidence>
<dbReference type="PIRSF" id="PIRSF005962">
    <property type="entry name" value="Pept_M20D_amidohydro"/>
    <property type="match status" value="1"/>
</dbReference>
<dbReference type="GO" id="GO:0050118">
    <property type="term" value="F:N-acetyldiaminopimelate deacetylase activity"/>
    <property type="evidence" value="ECO:0007669"/>
    <property type="project" value="UniProtKB-ARBA"/>
</dbReference>
<reference evidence="4" key="1">
    <citation type="journal article" date="2014" name="Int. J. Syst. Evol. Microbiol.">
        <title>Complete genome sequence of Corynebacterium casei LMG S-19264T (=DSM 44701T), isolated from a smear-ripened cheese.</title>
        <authorList>
            <consortium name="US DOE Joint Genome Institute (JGI-PGF)"/>
            <person name="Walter F."/>
            <person name="Albersmeier A."/>
            <person name="Kalinowski J."/>
            <person name="Ruckert C."/>
        </authorList>
    </citation>
    <scope>NUCLEOTIDE SEQUENCE</scope>
    <source>
        <strain evidence="4">CGMCC 1.12785</strain>
    </source>
</reference>
<feature type="binding site" evidence="2">
    <location>
        <position position="365"/>
    </location>
    <ligand>
        <name>Mn(2+)</name>
        <dbReference type="ChEBI" id="CHEBI:29035"/>
        <label>2</label>
    </ligand>
</feature>
<reference evidence="4" key="2">
    <citation type="submission" date="2020-09" db="EMBL/GenBank/DDBJ databases">
        <authorList>
            <person name="Sun Q."/>
            <person name="Zhou Y."/>
        </authorList>
    </citation>
    <scope>NUCLEOTIDE SEQUENCE</scope>
    <source>
        <strain evidence="4">CGMCC 1.12785</strain>
    </source>
</reference>
<evidence type="ECO:0000313" key="4">
    <source>
        <dbReference type="EMBL" id="GGA07120.1"/>
    </source>
</evidence>
<feature type="binding site" evidence="2">
    <location>
        <position position="102"/>
    </location>
    <ligand>
        <name>Mn(2+)</name>
        <dbReference type="ChEBI" id="CHEBI:29035"/>
        <label>2</label>
    </ligand>
</feature>
<dbReference type="Proteomes" id="UP000616114">
    <property type="component" value="Unassembled WGS sequence"/>
</dbReference>
<feature type="binding site" evidence="2">
    <location>
        <position position="164"/>
    </location>
    <ligand>
        <name>Mn(2+)</name>
        <dbReference type="ChEBI" id="CHEBI:29035"/>
        <label>2</label>
    </ligand>
</feature>
<dbReference type="AlphaFoldDB" id="A0A8J2TW78"/>
<evidence type="ECO:0000256" key="1">
    <source>
        <dbReference type="ARBA" id="ARBA00022801"/>
    </source>
</evidence>
<dbReference type="Gene3D" id="3.30.70.360">
    <property type="match status" value="1"/>
</dbReference>
<dbReference type="SUPFAM" id="SSF55031">
    <property type="entry name" value="Bacterial exopeptidase dimerisation domain"/>
    <property type="match status" value="1"/>
</dbReference>
<dbReference type="Pfam" id="PF07687">
    <property type="entry name" value="M20_dimer"/>
    <property type="match status" value="1"/>
</dbReference>
<protein>
    <submittedName>
        <fullName evidence="4">Amidohydrolase</fullName>
    </submittedName>
</protein>
<dbReference type="GO" id="GO:0046872">
    <property type="term" value="F:metal ion binding"/>
    <property type="evidence" value="ECO:0007669"/>
    <property type="project" value="UniProtKB-KW"/>
</dbReference>
<dbReference type="PANTHER" id="PTHR11014">
    <property type="entry name" value="PEPTIDASE M20 FAMILY MEMBER"/>
    <property type="match status" value="1"/>
</dbReference>
<name>A0A8J2TW78_9MICO</name>
<dbReference type="RefSeq" id="WP_188549572.1">
    <property type="nucleotide sequence ID" value="NZ_BMFY01000003.1"/>
</dbReference>
<gene>
    <name evidence="4" type="ORF">GCM10011333_07210</name>
</gene>
<comment type="cofactor">
    <cofactor evidence="2">
        <name>Mn(2+)</name>
        <dbReference type="ChEBI" id="CHEBI:29035"/>
    </cofactor>
    <text evidence="2">The Mn(2+) ion enhances activity.</text>
</comment>
<dbReference type="InterPro" id="IPR017439">
    <property type="entry name" value="Amidohydrolase"/>
</dbReference>
<dbReference type="FunFam" id="3.30.70.360:FF:000001">
    <property type="entry name" value="N-acetyldiaminopimelate deacetylase"/>
    <property type="match status" value="1"/>
</dbReference>
<dbReference type="NCBIfam" id="TIGR01891">
    <property type="entry name" value="amidohydrolases"/>
    <property type="match status" value="1"/>
</dbReference>
<dbReference type="InterPro" id="IPR011650">
    <property type="entry name" value="Peptidase_M20_dimer"/>
</dbReference>
<dbReference type="EMBL" id="BMFY01000003">
    <property type="protein sequence ID" value="GGA07120.1"/>
    <property type="molecule type" value="Genomic_DNA"/>
</dbReference>
<dbReference type="SUPFAM" id="SSF53187">
    <property type="entry name" value="Zn-dependent exopeptidases"/>
    <property type="match status" value="1"/>
</dbReference>